<sequence length="402" mass="44504">MKSQHKWYICVAVLGFILSACTKSDDYKKYSKNGEILYPAKADSVISSPGKNRLQLAWVTTDGRIKKYRIFWNGGSDSLEVPVVRNGAGNDADSMKVIIHPLDEANYIFNIYSYDSDGNRSVKTTVEDAVYGGNYESTLLGRGLKQVVVVAGKEYAELMWAPGDSTEVGVKLTYTDNSNHLRTVIFPAGKDTSKVMDYKSGTDFSYVTLFMPVKGAIDTFQSAAITVLAPAALLDKSLFREYPLPGDAGSAWGWQLNYLWDGSIAEGRGYHTPELPVPHHFNFDLGVTASLSEMKWWQRQDPTTLYTAGNPSKFEIWGSNNPAADGSYTGWVKLKECICVKPSGSPVGTNTQQDIDYAAAGELFKFEGGTIPVRYIRVKILEKWSGSLSTHMMEMTFWGSLQ</sequence>
<evidence type="ECO:0000259" key="1">
    <source>
        <dbReference type="Pfam" id="PF16391"/>
    </source>
</evidence>
<dbReference type="EMBL" id="JBEXAC010000002">
    <property type="protein sequence ID" value="MET7000041.1"/>
    <property type="molecule type" value="Genomic_DNA"/>
</dbReference>
<dbReference type="Gene3D" id="2.60.120.260">
    <property type="entry name" value="Galactose-binding domain-like"/>
    <property type="match status" value="1"/>
</dbReference>
<proteinExistence type="predicted"/>
<dbReference type="InterPro" id="IPR008979">
    <property type="entry name" value="Galactose-bd-like_sf"/>
</dbReference>
<dbReference type="Pfam" id="PF16389">
    <property type="entry name" value="DUF4998"/>
    <property type="match status" value="1"/>
</dbReference>
<accession>A0ABV2TAI6</accession>
<keyword evidence="3" id="KW-1185">Reference proteome</keyword>
<dbReference type="PROSITE" id="PS51257">
    <property type="entry name" value="PROKAR_LIPOPROTEIN"/>
    <property type="match status" value="1"/>
</dbReference>
<organism evidence="2 3">
    <name type="scientific">Chitinophaga defluvii</name>
    <dbReference type="NCBI Taxonomy" id="3163343"/>
    <lineage>
        <taxon>Bacteria</taxon>
        <taxon>Pseudomonadati</taxon>
        <taxon>Bacteroidota</taxon>
        <taxon>Chitinophagia</taxon>
        <taxon>Chitinophagales</taxon>
        <taxon>Chitinophagaceae</taxon>
        <taxon>Chitinophaga</taxon>
    </lineage>
</organism>
<gene>
    <name evidence="2" type="ORF">ABR189_21810</name>
</gene>
<feature type="domain" description="DUF5000" evidence="1">
    <location>
        <begin position="260"/>
        <end position="399"/>
    </location>
</feature>
<dbReference type="InterPro" id="IPR032164">
    <property type="entry name" value="DUF5000"/>
</dbReference>
<dbReference type="Pfam" id="PF16391">
    <property type="entry name" value="DUF5000"/>
    <property type="match status" value="1"/>
</dbReference>
<dbReference type="SUPFAM" id="SSF49785">
    <property type="entry name" value="Galactose-binding domain-like"/>
    <property type="match status" value="1"/>
</dbReference>
<evidence type="ECO:0000313" key="3">
    <source>
        <dbReference type="Proteomes" id="UP001549749"/>
    </source>
</evidence>
<evidence type="ECO:0000313" key="2">
    <source>
        <dbReference type="EMBL" id="MET7000041.1"/>
    </source>
</evidence>
<reference evidence="2 3" key="1">
    <citation type="submission" date="2024-06" db="EMBL/GenBank/DDBJ databases">
        <title>Chitinophaga defluvii sp. nov., isolated from municipal sewage.</title>
        <authorList>
            <person name="Zhang L."/>
        </authorList>
    </citation>
    <scope>NUCLEOTIDE SEQUENCE [LARGE SCALE GENOMIC DNA]</scope>
    <source>
        <strain evidence="2 3">H8</strain>
    </source>
</reference>
<comment type="caution">
    <text evidence="2">The sequence shown here is derived from an EMBL/GenBank/DDBJ whole genome shotgun (WGS) entry which is preliminary data.</text>
</comment>
<dbReference type="RefSeq" id="WP_354662602.1">
    <property type="nucleotide sequence ID" value="NZ_JBEXAC010000002.1"/>
</dbReference>
<dbReference type="Proteomes" id="UP001549749">
    <property type="component" value="Unassembled WGS sequence"/>
</dbReference>
<protein>
    <submittedName>
        <fullName evidence="2">DUF4998 domain-containing protein</fullName>
    </submittedName>
</protein>
<name>A0ABV2TAI6_9BACT</name>